<evidence type="ECO:0000313" key="10">
    <source>
        <dbReference type="Proteomes" id="UP000249177"/>
    </source>
</evidence>
<keyword evidence="10" id="KW-1185">Reference proteome</keyword>
<dbReference type="InterPro" id="IPR020846">
    <property type="entry name" value="MFS_dom"/>
</dbReference>
<evidence type="ECO:0000313" key="9">
    <source>
        <dbReference type="EMBL" id="PZX93992.1"/>
    </source>
</evidence>
<proteinExistence type="predicted"/>
<feature type="transmembrane region" description="Helical" evidence="7">
    <location>
        <begin position="342"/>
        <end position="362"/>
    </location>
</feature>
<dbReference type="InterPro" id="IPR036259">
    <property type="entry name" value="MFS_trans_sf"/>
</dbReference>
<feature type="transmembrane region" description="Helical" evidence="7">
    <location>
        <begin position="81"/>
        <end position="99"/>
    </location>
</feature>
<evidence type="ECO:0000256" key="4">
    <source>
        <dbReference type="ARBA" id="ARBA00022692"/>
    </source>
</evidence>
<dbReference type="SUPFAM" id="SSF103473">
    <property type="entry name" value="MFS general substrate transporter"/>
    <property type="match status" value="1"/>
</dbReference>
<feature type="transmembrane region" description="Helical" evidence="7">
    <location>
        <begin position="48"/>
        <end position="69"/>
    </location>
</feature>
<keyword evidence="3" id="KW-1003">Cell membrane</keyword>
<gene>
    <name evidence="9" type="ORF">DOS84_08600</name>
</gene>
<feature type="transmembrane region" description="Helical" evidence="7">
    <location>
        <begin position="139"/>
        <end position="163"/>
    </location>
</feature>
<protein>
    <submittedName>
        <fullName evidence="9">MFS transporter</fullName>
    </submittedName>
</protein>
<feature type="transmembrane region" description="Helical" evidence="7">
    <location>
        <begin position="374"/>
        <end position="391"/>
    </location>
</feature>
<feature type="transmembrane region" description="Helical" evidence="7">
    <location>
        <begin position="217"/>
        <end position="235"/>
    </location>
</feature>
<comment type="subcellular location">
    <subcellularLocation>
        <location evidence="1">Cell membrane</location>
        <topology evidence="1">Multi-pass membrane protein</topology>
    </subcellularLocation>
</comment>
<dbReference type="PANTHER" id="PTHR23517">
    <property type="entry name" value="RESISTANCE PROTEIN MDTM, PUTATIVE-RELATED-RELATED"/>
    <property type="match status" value="1"/>
</dbReference>
<dbReference type="OrthoDB" id="5379144at2"/>
<comment type="caution">
    <text evidence="9">The sequence shown here is derived from an EMBL/GenBank/DDBJ whole genome shotgun (WGS) entry which is preliminary data.</text>
</comment>
<sequence length="412" mass="47188">MIKKYLDNFKDFPKEIWILTLITFINRAGTMVIPFLSKYMKENLEFSYSQIGWVMVFFGVGSIIGTWLSGKLSDKIGFYKVMVFSLFVSGIVFILLQYATTFEELCVGILVLTTIADMFRPAMLVCLKTFTTKENRARAYSLTRAAINLGFLFGPVLGGLIIMQLGYEYIFYVDGATCILAIIVFMFFVKEKKLQVKLKKHHEKAFKKVSVMKDKPFMLHLVICLITGILFFQIFTTLPLYHKERFNMSEFDSGLLLSLNGLLILLFELPIVNYVSKNKINNHKVISLGLLLMATSFLLLLFPWEAILIPMMLFMTCGVMLTFPFANSFAMERSNEMQEGKYMAAFTMSYSFAHILSAKTGMEIIQNSGYESNWMFMTILGVAGTLLVFKLSKMVEKEELKERMIPVESNEK</sequence>
<feature type="transmembrane region" description="Helical" evidence="7">
    <location>
        <begin position="16"/>
        <end position="36"/>
    </location>
</feature>
<keyword evidence="6 7" id="KW-0472">Membrane</keyword>
<feature type="domain" description="Major facilitator superfamily (MFS) profile" evidence="8">
    <location>
        <begin position="15"/>
        <end position="396"/>
    </location>
</feature>
<dbReference type="PANTHER" id="PTHR23517:SF3">
    <property type="entry name" value="INTEGRAL MEMBRANE TRANSPORT PROTEIN"/>
    <property type="match status" value="1"/>
</dbReference>
<evidence type="ECO:0000256" key="2">
    <source>
        <dbReference type="ARBA" id="ARBA00022448"/>
    </source>
</evidence>
<dbReference type="GO" id="GO:0005886">
    <property type="term" value="C:plasma membrane"/>
    <property type="evidence" value="ECO:0007669"/>
    <property type="project" value="UniProtKB-SubCell"/>
</dbReference>
<dbReference type="GO" id="GO:0022857">
    <property type="term" value="F:transmembrane transporter activity"/>
    <property type="evidence" value="ECO:0007669"/>
    <property type="project" value="InterPro"/>
</dbReference>
<evidence type="ECO:0000256" key="1">
    <source>
        <dbReference type="ARBA" id="ARBA00004651"/>
    </source>
</evidence>
<feature type="transmembrane region" description="Helical" evidence="7">
    <location>
        <begin position="105"/>
        <end position="127"/>
    </location>
</feature>
<name>A0A2W7VPE3_9FLAO</name>
<evidence type="ECO:0000256" key="7">
    <source>
        <dbReference type="SAM" id="Phobius"/>
    </source>
</evidence>
<keyword evidence="5 7" id="KW-1133">Transmembrane helix</keyword>
<keyword evidence="4 7" id="KW-0812">Transmembrane</keyword>
<dbReference type="InterPro" id="IPR050171">
    <property type="entry name" value="MFS_Transporters"/>
</dbReference>
<organism evidence="9 10">
    <name type="scientific">Flavobacterium aquariorum</name>
    <dbReference type="NCBI Taxonomy" id="2217670"/>
    <lineage>
        <taxon>Bacteria</taxon>
        <taxon>Pseudomonadati</taxon>
        <taxon>Bacteroidota</taxon>
        <taxon>Flavobacteriia</taxon>
        <taxon>Flavobacteriales</taxon>
        <taxon>Flavobacteriaceae</taxon>
        <taxon>Flavobacterium</taxon>
    </lineage>
</organism>
<feature type="transmembrane region" description="Helical" evidence="7">
    <location>
        <begin position="285"/>
        <end position="302"/>
    </location>
</feature>
<dbReference type="Gene3D" id="1.20.1250.20">
    <property type="entry name" value="MFS general substrate transporter like domains"/>
    <property type="match status" value="1"/>
</dbReference>
<evidence type="ECO:0000256" key="3">
    <source>
        <dbReference type="ARBA" id="ARBA00022475"/>
    </source>
</evidence>
<accession>A0A2W7VPE3</accession>
<dbReference type="Pfam" id="PF07690">
    <property type="entry name" value="MFS_1"/>
    <property type="match status" value="1"/>
</dbReference>
<feature type="transmembrane region" description="Helical" evidence="7">
    <location>
        <begin position="308"/>
        <end position="330"/>
    </location>
</feature>
<dbReference type="RefSeq" id="WP_111409707.1">
    <property type="nucleotide sequence ID" value="NZ_QKXH01000004.1"/>
</dbReference>
<evidence type="ECO:0000256" key="5">
    <source>
        <dbReference type="ARBA" id="ARBA00022989"/>
    </source>
</evidence>
<dbReference type="AlphaFoldDB" id="A0A2W7VPE3"/>
<reference evidence="9 10" key="1">
    <citation type="submission" date="2018-06" db="EMBL/GenBank/DDBJ databases">
        <title>Flavobacterium sp IMCC34762, genome.</title>
        <authorList>
            <person name="Joung Y."/>
            <person name="Cho J."/>
            <person name="Song J."/>
        </authorList>
    </citation>
    <scope>NUCLEOTIDE SEQUENCE [LARGE SCALE GENOMIC DNA]</scope>
    <source>
        <strain evidence="9 10">IMCC34762</strain>
    </source>
</reference>
<dbReference type="Proteomes" id="UP000249177">
    <property type="component" value="Unassembled WGS sequence"/>
</dbReference>
<feature type="transmembrane region" description="Helical" evidence="7">
    <location>
        <begin position="169"/>
        <end position="189"/>
    </location>
</feature>
<keyword evidence="2" id="KW-0813">Transport</keyword>
<dbReference type="EMBL" id="QKXH01000004">
    <property type="protein sequence ID" value="PZX93992.1"/>
    <property type="molecule type" value="Genomic_DNA"/>
</dbReference>
<evidence type="ECO:0000259" key="8">
    <source>
        <dbReference type="PROSITE" id="PS50850"/>
    </source>
</evidence>
<feature type="transmembrane region" description="Helical" evidence="7">
    <location>
        <begin position="255"/>
        <end position="273"/>
    </location>
</feature>
<evidence type="ECO:0000256" key="6">
    <source>
        <dbReference type="ARBA" id="ARBA00023136"/>
    </source>
</evidence>
<dbReference type="InterPro" id="IPR011701">
    <property type="entry name" value="MFS"/>
</dbReference>
<dbReference type="PROSITE" id="PS50850">
    <property type="entry name" value="MFS"/>
    <property type="match status" value="1"/>
</dbReference>